<dbReference type="NCBIfam" id="TIGR01396">
    <property type="entry name" value="FlgB"/>
    <property type="match status" value="1"/>
</dbReference>
<sequence length="137" mass="14967">MIDQLFSNDTFVALQKGLDASSLKQQVIANNVANINTPGYKKQDVSFEDEFKQAIDNKYDAGMLQTDPRHLPGGSSLTSVGIKVTTVGATSMRYDGNNVDIDEEMSKLAENTIRYNAMAQLMSSRLSSLKTVINGGR</sequence>
<dbReference type="InterPro" id="IPR001444">
    <property type="entry name" value="Flag_bb_rod_N"/>
</dbReference>
<evidence type="ECO:0000256" key="2">
    <source>
        <dbReference type="ARBA" id="ARBA00009677"/>
    </source>
</evidence>
<comment type="subcellular location">
    <subcellularLocation>
        <location evidence="1 6">Bacterial flagellum basal body</location>
    </subcellularLocation>
</comment>
<evidence type="ECO:0000256" key="6">
    <source>
        <dbReference type="PIRNR" id="PIRNR002889"/>
    </source>
</evidence>
<reference evidence="9" key="1">
    <citation type="submission" date="2017-09" db="EMBL/GenBank/DDBJ databases">
        <title>Depth-based differentiation of microbial function through sediment-hosted aquifers and enrichment of novel symbionts in the deep terrestrial subsurface.</title>
        <authorList>
            <person name="Probst A.J."/>
            <person name="Ladd B."/>
            <person name="Jarett J.K."/>
            <person name="Geller-Mcgrath D.E."/>
            <person name="Sieber C.M.K."/>
            <person name="Emerson J.B."/>
            <person name="Anantharaman K."/>
            <person name="Thomas B.C."/>
            <person name="Malmstrom R."/>
            <person name="Stieglmeier M."/>
            <person name="Klingl A."/>
            <person name="Woyke T."/>
            <person name="Ryan C.M."/>
            <person name="Banfield J.F."/>
        </authorList>
    </citation>
    <scope>NUCLEOTIDE SEQUENCE [LARGE SCALE GENOMIC DNA]</scope>
</reference>
<dbReference type="EMBL" id="PFNG01000159">
    <property type="protein sequence ID" value="PIZ38081.1"/>
    <property type="molecule type" value="Genomic_DNA"/>
</dbReference>
<keyword evidence="8" id="KW-0966">Cell projection</keyword>
<dbReference type="AlphaFoldDB" id="A0A2M7T7G7"/>
<evidence type="ECO:0000256" key="1">
    <source>
        <dbReference type="ARBA" id="ARBA00004117"/>
    </source>
</evidence>
<dbReference type="InterPro" id="IPR019776">
    <property type="entry name" value="Flagellar_basal_body_rod_CS"/>
</dbReference>
<dbReference type="Proteomes" id="UP000230956">
    <property type="component" value="Unassembled WGS sequence"/>
</dbReference>
<evidence type="ECO:0000256" key="3">
    <source>
        <dbReference type="ARBA" id="ARBA00014376"/>
    </source>
</evidence>
<comment type="caution">
    <text evidence="8">The sequence shown here is derived from an EMBL/GenBank/DDBJ whole genome shotgun (WGS) entry which is preliminary data.</text>
</comment>
<organism evidence="8 9">
    <name type="scientific">Candidatus Aquicultor secundus</name>
    <dbReference type="NCBI Taxonomy" id="1973895"/>
    <lineage>
        <taxon>Bacteria</taxon>
        <taxon>Bacillati</taxon>
        <taxon>Actinomycetota</taxon>
        <taxon>Candidatus Aquicultoria</taxon>
        <taxon>Candidatus Aquicultorales</taxon>
        <taxon>Candidatus Aquicultoraceae</taxon>
        <taxon>Candidatus Aquicultor</taxon>
    </lineage>
</organism>
<keyword evidence="4 6" id="KW-0975">Bacterial flagellum</keyword>
<dbReference type="RefSeq" id="WP_286678713.1">
    <property type="nucleotide sequence ID" value="NZ_MNXI01000100.1"/>
</dbReference>
<dbReference type="PROSITE" id="PS00588">
    <property type="entry name" value="FLAGELLA_BB_ROD"/>
    <property type="match status" value="1"/>
</dbReference>
<gene>
    <name evidence="8" type="ORF">COY37_06710</name>
</gene>
<evidence type="ECO:0000256" key="4">
    <source>
        <dbReference type="ARBA" id="ARBA00023143"/>
    </source>
</evidence>
<name>A0A2M7T7G7_9ACTN</name>
<keyword evidence="8" id="KW-0282">Flagellum</keyword>
<dbReference type="PIRSF" id="PIRSF002889">
    <property type="entry name" value="Rod_FlgB"/>
    <property type="match status" value="1"/>
</dbReference>
<evidence type="ECO:0000259" key="7">
    <source>
        <dbReference type="Pfam" id="PF00460"/>
    </source>
</evidence>
<comment type="subunit">
    <text evidence="6">The basal body constitutes a major portion of the flagellar organelle and consists of a number of rings mounted on a central rod.</text>
</comment>
<feature type="domain" description="Flagellar basal body rod protein N-terminal" evidence="7">
    <location>
        <begin position="16"/>
        <end position="41"/>
    </location>
</feature>
<proteinExistence type="inferred from homology"/>
<comment type="function">
    <text evidence="5 6">Structural component of flagellum, the bacterial motility apparatus. Part of the rod structure of flagellar basal body.</text>
</comment>
<dbReference type="PANTHER" id="PTHR30435">
    <property type="entry name" value="FLAGELLAR PROTEIN"/>
    <property type="match status" value="1"/>
</dbReference>
<keyword evidence="8" id="KW-0969">Cilium</keyword>
<dbReference type="GO" id="GO:0071978">
    <property type="term" value="P:bacterial-type flagellum-dependent swarming motility"/>
    <property type="evidence" value="ECO:0007669"/>
    <property type="project" value="TreeGrafter"/>
</dbReference>
<comment type="similarity">
    <text evidence="2 6">Belongs to the flagella basal body rod proteins family.</text>
</comment>
<dbReference type="PANTHER" id="PTHR30435:SF12">
    <property type="entry name" value="FLAGELLAR BASAL BODY ROD PROTEIN FLGB"/>
    <property type="match status" value="1"/>
</dbReference>
<dbReference type="InterPro" id="IPR006300">
    <property type="entry name" value="FlgB"/>
</dbReference>
<accession>A0A2M7T7G7</accession>
<dbReference type="GO" id="GO:0030694">
    <property type="term" value="C:bacterial-type flagellum basal body, rod"/>
    <property type="evidence" value="ECO:0007669"/>
    <property type="project" value="InterPro"/>
</dbReference>
<dbReference type="Pfam" id="PF00460">
    <property type="entry name" value="Flg_bb_rod"/>
    <property type="match status" value="1"/>
</dbReference>
<protein>
    <recommendedName>
        <fullName evidence="3 6">Flagellar basal body rod protein FlgB</fullName>
    </recommendedName>
</protein>
<evidence type="ECO:0000313" key="9">
    <source>
        <dbReference type="Proteomes" id="UP000230956"/>
    </source>
</evidence>
<evidence type="ECO:0000256" key="5">
    <source>
        <dbReference type="ARBA" id="ARBA00024934"/>
    </source>
</evidence>
<evidence type="ECO:0000313" key="8">
    <source>
        <dbReference type="EMBL" id="PIZ38081.1"/>
    </source>
</evidence>